<comment type="caution">
    <text evidence="2">The sequence shown here is derived from an EMBL/GenBank/DDBJ whole genome shotgun (WGS) entry which is preliminary data.</text>
</comment>
<dbReference type="PANTHER" id="PTHR36109">
    <property type="entry name" value="MEMBRANE PROTEIN-RELATED"/>
    <property type="match status" value="1"/>
</dbReference>
<dbReference type="Proteomes" id="UP000193884">
    <property type="component" value="Unassembled WGS sequence"/>
</dbReference>
<evidence type="ECO:0000256" key="1">
    <source>
        <dbReference type="SAM" id="MobiDB-lite"/>
    </source>
</evidence>
<name>A0A1X3FLW9_9BRAD</name>
<evidence type="ECO:0008006" key="6">
    <source>
        <dbReference type="Google" id="ProtNLM"/>
    </source>
</evidence>
<dbReference type="EMBL" id="NAFK01000175">
    <property type="protein sequence ID" value="OSJ22607.1"/>
    <property type="molecule type" value="Genomic_DNA"/>
</dbReference>
<dbReference type="InterPro" id="IPR052948">
    <property type="entry name" value="Low_temp-induced_all0457"/>
</dbReference>
<reference evidence="4 5" key="1">
    <citation type="submission" date="2017-03" db="EMBL/GenBank/DDBJ databases">
        <title>Whole genome sequences of fourteen strains of Bradyrhizobium canariense and one strain of Bradyrhizobium japonicum isolated from Lupinus (Papilionoideae: Genisteae) species in Algeria.</title>
        <authorList>
            <person name="Crovadore J."/>
            <person name="Chekireb D."/>
            <person name="Brachmann A."/>
            <person name="Chablais R."/>
            <person name="Cochard B."/>
            <person name="Lefort F."/>
        </authorList>
    </citation>
    <scope>NUCLEOTIDE SEQUENCE [LARGE SCALE GENOMIC DNA]</scope>
    <source>
        <strain evidence="2 4">UBMA195</strain>
        <strain evidence="3 5">UBMAN05</strain>
    </source>
</reference>
<dbReference type="RefSeq" id="WP_018453227.1">
    <property type="nucleotide sequence ID" value="NZ_NAFC01000174.1"/>
</dbReference>
<dbReference type="OrthoDB" id="8455189at2"/>
<dbReference type="AlphaFoldDB" id="A0A1X3FLW9"/>
<dbReference type="Proteomes" id="UP000193553">
    <property type="component" value="Unassembled WGS sequence"/>
</dbReference>
<feature type="region of interest" description="Disordered" evidence="1">
    <location>
        <begin position="179"/>
        <end position="209"/>
    </location>
</feature>
<dbReference type="PANTHER" id="PTHR36109:SF2">
    <property type="entry name" value="MEMBRANE PROTEIN"/>
    <property type="match status" value="1"/>
</dbReference>
<evidence type="ECO:0000313" key="4">
    <source>
        <dbReference type="Proteomes" id="UP000193553"/>
    </source>
</evidence>
<proteinExistence type="predicted"/>
<protein>
    <recommendedName>
        <fullName evidence="6">General stress protein 17M-like domain-containing protein</fullName>
    </recommendedName>
</protein>
<organism evidence="2 4">
    <name type="scientific">Bradyrhizobium canariense</name>
    <dbReference type="NCBI Taxonomy" id="255045"/>
    <lineage>
        <taxon>Bacteria</taxon>
        <taxon>Pseudomonadati</taxon>
        <taxon>Pseudomonadota</taxon>
        <taxon>Alphaproteobacteria</taxon>
        <taxon>Hyphomicrobiales</taxon>
        <taxon>Nitrobacteraceae</taxon>
        <taxon>Bradyrhizobium</taxon>
    </lineage>
</organism>
<sequence length="209" mass="21233">MTTTISRLYDTYSDAERAVRRLEAAGVPHSDISIVANNSDNWYGSSTGKVDRDRDGVDDRAEGAGTGAGIGAGLGSAAGLLAGLGLLAIPGLGPVVAAGWLASTAVGAAAGAATGGIVGALTEAGVSKDDASRYAEGVRRGGTLVSARVPDQDSTRLDALLHEKAVNLQERSAAWQKSGWNGFDAASPPLSPDDVGRERELYGAGTRVR</sequence>
<evidence type="ECO:0000313" key="5">
    <source>
        <dbReference type="Proteomes" id="UP000193884"/>
    </source>
</evidence>
<gene>
    <name evidence="3" type="ORF">BST63_32030</name>
    <name evidence="2" type="ORF">BSZ18_24915</name>
</gene>
<dbReference type="EMBL" id="NAFI01000182">
    <property type="protein sequence ID" value="OSJ05428.1"/>
    <property type="molecule type" value="Genomic_DNA"/>
</dbReference>
<evidence type="ECO:0000313" key="3">
    <source>
        <dbReference type="EMBL" id="OSJ22607.1"/>
    </source>
</evidence>
<evidence type="ECO:0000313" key="2">
    <source>
        <dbReference type="EMBL" id="OSJ05428.1"/>
    </source>
</evidence>
<accession>A0A1X3FLW9</accession>
<keyword evidence="5" id="KW-1185">Reference proteome</keyword>